<sequence length="191" mass="20109">MSNAVSALQGVSSAGFATVTEAGLRGMITLRGDHNAASLRQAVTDIVGVDMPEVRRCTRAGERAAAWMSPDELLIMVPYADAPDVVARLSAALEGMHGLAVNMSDARAVFMVEGTAEGSAREVLAKLAPVDMSRAAFTQGMFRRTRLAQAAVAFGAVGDDAFELICFRSEAQYVFDLLSMSAKSGSQVGVF</sequence>
<dbReference type="OrthoDB" id="9814782at2"/>
<dbReference type="EMBL" id="FNOI01000003">
    <property type="protein sequence ID" value="SDW97355.1"/>
    <property type="molecule type" value="Genomic_DNA"/>
</dbReference>
<keyword evidence="2" id="KW-1185">Reference proteome</keyword>
<dbReference type="Gene3D" id="3.30.1360.120">
    <property type="entry name" value="Probable tRNA modification gtpase trme, domain 1"/>
    <property type="match status" value="1"/>
</dbReference>
<dbReference type="RefSeq" id="WP_089946908.1">
    <property type="nucleotide sequence ID" value="NZ_FNOI01000003.1"/>
</dbReference>
<dbReference type="AlphaFoldDB" id="A0A1H2XX89"/>
<dbReference type="SUPFAM" id="SSF103025">
    <property type="entry name" value="Folate-binding domain"/>
    <property type="match status" value="1"/>
</dbReference>
<organism evidence="1 2">
    <name type="scientific">Litoreibacter albidus</name>
    <dbReference type="NCBI Taxonomy" id="670155"/>
    <lineage>
        <taxon>Bacteria</taxon>
        <taxon>Pseudomonadati</taxon>
        <taxon>Pseudomonadota</taxon>
        <taxon>Alphaproteobacteria</taxon>
        <taxon>Rhodobacterales</taxon>
        <taxon>Roseobacteraceae</taxon>
        <taxon>Litoreibacter</taxon>
    </lineage>
</organism>
<dbReference type="Pfam" id="PF04268">
    <property type="entry name" value="SoxG"/>
    <property type="match status" value="1"/>
</dbReference>
<dbReference type="STRING" id="670155.SAMN04488001_2135"/>
<dbReference type="Proteomes" id="UP000199441">
    <property type="component" value="Unassembled WGS sequence"/>
</dbReference>
<protein>
    <submittedName>
        <fullName evidence="1">Sarcosine oxidase subunit gamma</fullName>
    </submittedName>
</protein>
<dbReference type="Gene3D" id="3.30.70.1520">
    <property type="entry name" value="Heterotetrameric sarcosine oxidase"/>
    <property type="match status" value="1"/>
</dbReference>
<dbReference type="InterPro" id="IPR027266">
    <property type="entry name" value="TrmE/GcvT-like"/>
</dbReference>
<evidence type="ECO:0000313" key="2">
    <source>
        <dbReference type="Proteomes" id="UP000199441"/>
    </source>
</evidence>
<name>A0A1H2XX89_9RHOB</name>
<proteinExistence type="predicted"/>
<dbReference type="InterPro" id="IPR007375">
    <property type="entry name" value="SoxG"/>
</dbReference>
<accession>A0A1H2XX89</accession>
<gene>
    <name evidence="1" type="ORF">SAMN04488001_2135</name>
</gene>
<reference evidence="2" key="1">
    <citation type="submission" date="2016-10" db="EMBL/GenBank/DDBJ databases">
        <authorList>
            <person name="Varghese N."/>
            <person name="Submissions S."/>
        </authorList>
    </citation>
    <scope>NUCLEOTIDE SEQUENCE [LARGE SCALE GENOMIC DNA]</scope>
    <source>
        <strain evidence="2">DSM 26922</strain>
    </source>
</reference>
<evidence type="ECO:0000313" key="1">
    <source>
        <dbReference type="EMBL" id="SDW97355.1"/>
    </source>
</evidence>